<evidence type="ECO:0000259" key="4">
    <source>
        <dbReference type="PROSITE" id="PS50949"/>
    </source>
</evidence>
<dbReference type="RefSeq" id="WP_083156417.1">
    <property type="nucleotide sequence ID" value="NZ_AP022560.1"/>
</dbReference>
<dbReference type="CDD" id="cd07377">
    <property type="entry name" value="WHTH_GntR"/>
    <property type="match status" value="1"/>
</dbReference>
<feature type="domain" description="HTH gntR-type" evidence="4">
    <location>
        <begin position="12"/>
        <end position="79"/>
    </location>
</feature>
<dbReference type="PRINTS" id="PR00035">
    <property type="entry name" value="HTHGNTR"/>
</dbReference>
<dbReference type="PANTHER" id="PTHR43537">
    <property type="entry name" value="TRANSCRIPTIONAL REGULATOR, GNTR FAMILY"/>
    <property type="match status" value="1"/>
</dbReference>
<dbReference type="InterPro" id="IPR036390">
    <property type="entry name" value="WH_DNA-bd_sf"/>
</dbReference>
<dbReference type="AlphaFoldDB" id="A0AAD1HGF1"/>
<dbReference type="EMBL" id="AP022560">
    <property type="protein sequence ID" value="BBX04975.1"/>
    <property type="molecule type" value="Genomic_DNA"/>
</dbReference>
<evidence type="ECO:0000256" key="1">
    <source>
        <dbReference type="ARBA" id="ARBA00023015"/>
    </source>
</evidence>
<evidence type="ECO:0000313" key="5">
    <source>
        <dbReference type="EMBL" id="BBX04975.1"/>
    </source>
</evidence>
<dbReference type="SMART" id="SM00345">
    <property type="entry name" value="HTH_GNTR"/>
    <property type="match status" value="1"/>
</dbReference>
<organism evidence="5 6">
    <name type="scientific">Mycolicibacterium moriokaense</name>
    <dbReference type="NCBI Taxonomy" id="39691"/>
    <lineage>
        <taxon>Bacteria</taxon>
        <taxon>Bacillati</taxon>
        <taxon>Actinomycetota</taxon>
        <taxon>Actinomycetes</taxon>
        <taxon>Mycobacteriales</taxon>
        <taxon>Mycobacteriaceae</taxon>
        <taxon>Mycolicibacterium</taxon>
    </lineage>
</organism>
<evidence type="ECO:0000256" key="2">
    <source>
        <dbReference type="ARBA" id="ARBA00023125"/>
    </source>
</evidence>
<keyword evidence="2" id="KW-0238">DNA-binding</keyword>
<dbReference type="GO" id="GO:0003700">
    <property type="term" value="F:DNA-binding transcription factor activity"/>
    <property type="evidence" value="ECO:0007669"/>
    <property type="project" value="InterPro"/>
</dbReference>
<dbReference type="InterPro" id="IPR000524">
    <property type="entry name" value="Tscrpt_reg_HTH_GntR"/>
</dbReference>
<dbReference type="PROSITE" id="PS50949">
    <property type="entry name" value="HTH_GNTR"/>
    <property type="match status" value="1"/>
</dbReference>
<dbReference type="InterPro" id="IPR011711">
    <property type="entry name" value="GntR_C"/>
</dbReference>
<evidence type="ECO:0000313" key="6">
    <source>
        <dbReference type="Proteomes" id="UP000466681"/>
    </source>
</evidence>
<accession>A0AAD1HGF1</accession>
<dbReference type="SUPFAM" id="SSF48008">
    <property type="entry name" value="GntR ligand-binding domain-like"/>
    <property type="match status" value="1"/>
</dbReference>
<keyword evidence="1" id="KW-0805">Transcription regulation</keyword>
<name>A0AAD1HGF1_9MYCO</name>
<sequence>MPGIKSDTTGRSTSVARVIDEIRTMLRTRELVPGQQVRQESLATRLGVSRIPVREALKSLESEGVMRHQPHVGYTVTRLDADELAQIYLMRRALETEVLRALPRLSGTQLKELSNLNDAIGCAVEQANVLEIVTCNEAFHFAMFRLSGLDIVVAEIERLWRLTEPYRTVHLYDSEARKRIVREHRKMITELRRGDTEAVVALMNTHRDLTVSDLVEALNPHR</sequence>
<proteinExistence type="predicted"/>
<dbReference type="KEGG" id="mmor:MMOR_59110"/>
<dbReference type="InterPro" id="IPR036388">
    <property type="entry name" value="WH-like_DNA-bd_sf"/>
</dbReference>
<gene>
    <name evidence="5" type="ORF">MMOR_59110</name>
</gene>
<dbReference type="Pfam" id="PF07729">
    <property type="entry name" value="FCD"/>
    <property type="match status" value="1"/>
</dbReference>
<keyword evidence="3" id="KW-0804">Transcription</keyword>
<keyword evidence="6" id="KW-1185">Reference proteome</keyword>
<reference evidence="5 6" key="1">
    <citation type="journal article" date="2019" name="Emerg. Microbes Infect.">
        <title>Comprehensive subspecies identification of 175 nontuberculous mycobacteria species based on 7547 genomic profiles.</title>
        <authorList>
            <person name="Matsumoto Y."/>
            <person name="Kinjo T."/>
            <person name="Motooka D."/>
            <person name="Nabeya D."/>
            <person name="Jung N."/>
            <person name="Uechi K."/>
            <person name="Horii T."/>
            <person name="Iida T."/>
            <person name="Fujita J."/>
            <person name="Nakamura S."/>
        </authorList>
    </citation>
    <scope>NUCLEOTIDE SEQUENCE [LARGE SCALE GENOMIC DNA]</scope>
    <source>
        <strain evidence="5 6">JCM 6375</strain>
    </source>
</reference>
<dbReference type="GO" id="GO:0003677">
    <property type="term" value="F:DNA binding"/>
    <property type="evidence" value="ECO:0007669"/>
    <property type="project" value="UniProtKB-KW"/>
</dbReference>
<dbReference type="Pfam" id="PF00392">
    <property type="entry name" value="GntR"/>
    <property type="match status" value="1"/>
</dbReference>
<protein>
    <submittedName>
        <fullName evidence="5">GntR family transcriptional regulator</fullName>
    </submittedName>
</protein>
<dbReference type="Proteomes" id="UP000466681">
    <property type="component" value="Chromosome"/>
</dbReference>
<dbReference type="PANTHER" id="PTHR43537:SF45">
    <property type="entry name" value="GNTR FAMILY REGULATORY PROTEIN"/>
    <property type="match status" value="1"/>
</dbReference>
<dbReference type="SUPFAM" id="SSF46785">
    <property type="entry name" value="Winged helix' DNA-binding domain"/>
    <property type="match status" value="1"/>
</dbReference>
<evidence type="ECO:0000256" key="3">
    <source>
        <dbReference type="ARBA" id="ARBA00023163"/>
    </source>
</evidence>
<dbReference type="Gene3D" id="1.20.120.530">
    <property type="entry name" value="GntR ligand-binding domain-like"/>
    <property type="match status" value="1"/>
</dbReference>
<dbReference type="InterPro" id="IPR008920">
    <property type="entry name" value="TF_FadR/GntR_C"/>
</dbReference>
<dbReference type="SMART" id="SM00895">
    <property type="entry name" value="FCD"/>
    <property type="match status" value="1"/>
</dbReference>
<dbReference type="Gene3D" id="1.10.10.10">
    <property type="entry name" value="Winged helix-like DNA-binding domain superfamily/Winged helix DNA-binding domain"/>
    <property type="match status" value="1"/>
</dbReference>